<reference evidence="2" key="1">
    <citation type="submission" date="2022-10" db="EMBL/GenBank/DDBJ databases">
        <title>Tapping the CABI collections for fungal endophytes: first genome assemblies for Collariella, Neodidymelliopsis, Ascochyta clinopodiicola, Didymella pomorum, Didymosphaeria variabile, Neocosmospora piperis and Neocucurbitaria cava.</title>
        <authorList>
            <person name="Hill R."/>
        </authorList>
    </citation>
    <scope>NUCLEOTIDE SEQUENCE</scope>
    <source>
        <strain evidence="2">IMI 356814</strain>
    </source>
</reference>
<accession>A0A9W8YB41</accession>
<dbReference type="AlphaFoldDB" id="A0A9W8YB41"/>
<proteinExistence type="predicted"/>
<evidence type="ECO:0000313" key="3">
    <source>
        <dbReference type="Proteomes" id="UP001140560"/>
    </source>
</evidence>
<evidence type="ECO:0000256" key="1">
    <source>
        <dbReference type="SAM" id="MobiDB-lite"/>
    </source>
</evidence>
<dbReference type="Proteomes" id="UP001140560">
    <property type="component" value="Unassembled WGS sequence"/>
</dbReference>
<gene>
    <name evidence="2" type="ORF">N0V83_005222</name>
</gene>
<evidence type="ECO:0000313" key="2">
    <source>
        <dbReference type="EMBL" id="KAJ4370701.1"/>
    </source>
</evidence>
<dbReference type="OrthoDB" id="4222821at2759"/>
<protein>
    <submittedName>
        <fullName evidence="2">Uncharacterized protein</fullName>
    </submittedName>
</protein>
<feature type="region of interest" description="Disordered" evidence="1">
    <location>
        <begin position="20"/>
        <end position="42"/>
    </location>
</feature>
<comment type="caution">
    <text evidence="2">The sequence shown here is derived from an EMBL/GenBank/DDBJ whole genome shotgun (WGS) entry which is preliminary data.</text>
</comment>
<keyword evidence="3" id="KW-1185">Reference proteome</keyword>
<dbReference type="EMBL" id="JAPEUY010000008">
    <property type="protein sequence ID" value="KAJ4370701.1"/>
    <property type="molecule type" value="Genomic_DNA"/>
</dbReference>
<sequence length="203" mass="22343">MACIDDGDTYSWNNNPDLTYNKDGNDRTQVGSGTSPTISRDEGKETLTGQLMKLSNRAMGATRELECAVMTTPLTVNSPVVNEAFETADALVRIINSIPLPDSTYGSTQLLSRDESERQLPTEYSPIFLALASHQQVLALFRAICDSIKRSLGSLVQGTESQQQTLHGVDSAQVMLRTLPHEHVKLSEAIQELQVCIEEEFQV</sequence>
<feature type="compositionally biased region" description="Polar residues" evidence="1">
    <location>
        <begin position="27"/>
        <end position="38"/>
    </location>
</feature>
<name>A0A9W8YB41_9PLEO</name>
<organism evidence="2 3">
    <name type="scientific">Neocucurbitaria cava</name>
    <dbReference type="NCBI Taxonomy" id="798079"/>
    <lineage>
        <taxon>Eukaryota</taxon>
        <taxon>Fungi</taxon>
        <taxon>Dikarya</taxon>
        <taxon>Ascomycota</taxon>
        <taxon>Pezizomycotina</taxon>
        <taxon>Dothideomycetes</taxon>
        <taxon>Pleosporomycetidae</taxon>
        <taxon>Pleosporales</taxon>
        <taxon>Pleosporineae</taxon>
        <taxon>Cucurbitariaceae</taxon>
        <taxon>Neocucurbitaria</taxon>
    </lineage>
</organism>